<dbReference type="AlphaFoldDB" id="A0A7J0DEC6"/>
<dbReference type="OrthoDB" id="1915431at2759"/>
<reference evidence="2" key="1">
    <citation type="submission" date="2019-07" db="EMBL/GenBank/DDBJ databases">
        <title>De Novo Assembly of kiwifruit Actinidia rufa.</title>
        <authorList>
            <person name="Sugita-Konishi S."/>
            <person name="Sato K."/>
            <person name="Mori E."/>
            <person name="Abe Y."/>
            <person name="Kisaki G."/>
            <person name="Hamano K."/>
            <person name="Suezawa K."/>
            <person name="Otani M."/>
            <person name="Fukuda T."/>
            <person name="Manabe T."/>
            <person name="Gomi K."/>
            <person name="Tabuchi M."/>
            <person name="Akimitsu K."/>
            <person name="Kataoka I."/>
        </authorList>
    </citation>
    <scope>NUCLEOTIDE SEQUENCE [LARGE SCALE GENOMIC DNA]</scope>
    <source>
        <strain evidence="2">cv. Fuchu</strain>
    </source>
</reference>
<dbReference type="Pfam" id="PF03321">
    <property type="entry name" value="GH3"/>
    <property type="match status" value="1"/>
</dbReference>
<dbReference type="Proteomes" id="UP000585474">
    <property type="component" value="Unassembled WGS sequence"/>
</dbReference>
<evidence type="ECO:0000313" key="2">
    <source>
        <dbReference type="Proteomes" id="UP000585474"/>
    </source>
</evidence>
<dbReference type="InterPro" id="IPR004993">
    <property type="entry name" value="GH3"/>
</dbReference>
<name>A0A7J0DEC6_9ERIC</name>
<dbReference type="PANTHER" id="PTHR31901:SF9">
    <property type="entry name" value="GH3 DOMAIN-CONTAINING PROTEIN"/>
    <property type="match status" value="1"/>
</dbReference>
<organism evidence="1 2">
    <name type="scientific">Actinidia rufa</name>
    <dbReference type="NCBI Taxonomy" id="165716"/>
    <lineage>
        <taxon>Eukaryota</taxon>
        <taxon>Viridiplantae</taxon>
        <taxon>Streptophyta</taxon>
        <taxon>Embryophyta</taxon>
        <taxon>Tracheophyta</taxon>
        <taxon>Spermatophyta</taxon>
        <taxon>Magnoliopsida</taxon>
        <taxon>eudicotyledons</taxon>
        <taxon>Gunneridae</taxon>
        <taxon>Pentapetalae</taxon>
        <taxon>asterids</taxon>
        <taxon>Ericales</taxon>
        <taxon>Actinidiaceae</taxon>
        <taxon>Actinidia</taxon>
    </lineage>
</organism>
<keyword evidence="2" id="KW-1185">Reference proteome</keyword>
<proteinExistence type="predicted"/>
<sequence length="229" mass="25718">MPEAPKKTVNGGTDYSLTEKNKRTLQFIEDVTTNPDEVQKRVLAEILSRSAGVEYLGRHGLNGHTDRDTFKKLVPVIKYEDIQPDITRIANGDKSPILCSHPISEFLTSSGTSGGERKLMPTIEEELGRRSLLYSLLMPVMNQFVPGLDKGKGMYFLFIKSEAKTPGGLVARPVLTSFYKRASINQYKTPRCVKFKPIVELLNSRVVCSYFSPKCPKWAPGHNQWNNPN</sequence>
<dbReference type="GO" id="GO:0016881">
    <property type="term" value="F:acid-amino acid ligase activity"/>
    <property type="evidence" value="ECO:0007669"/>
    <property type="project" value="TreeGrafter"/>
</dbReference>
<comment type="caution">
    <text evidence="1">The sequence shown here is derived from an EMBL/GenBank/DDBJ whole genome shotgun (WGS) entry which is preliminary data.</text>
</comment>
<evidence type="ECO:0000313" key="1">
    <source>
        <dbReference type="EMBL" id="GFS33421.1"/>
    </source>
</evidence>
<dbReference type="PANTHER" id="PTHR31901">
    <property type="entry name" value="GH3 DOMAIN-CONTAINING PROTEIN"/>
    <property type="match status" value="1"/>
</dbReference>
<dbReference type="GO" id="GO:0005737">
    <property type="term" value="C:cytoplasm"/>
    <property type="evidence" value="ECO:0007669"/>
    <property type="project" value="TreeGrafter"/>
</dbReference>
<gene>
    <name evidence="1" type="ORF">Acr_00g0028340</name>
</gene>
<dbReference type="EMBL" id="BJWL01000188">
    <property type="protein sequence ID" value="GFS33421.1"/>
    <property type="molecule type" value="Genomic_DNA"/>
</dbReference>
<accession>A0A7J0DEC6</accession>
<protein>
    <submittedName>
        <fullName evidence="1">Auxin-responsive GH3 family protein</fullName>
    </submittedName>
</protein>